<dbReference type="PANTHER" id="PTHR45868:SF83">
    <property type="entry name" value="HEAVY METAL-ASSOCIATED ISOPRENYLATED PLANT PROTEIN 33"/>
    <property type="match status" value="1"/>
</dbReference>
<dbReference type="EMBL" id="GGEC01050001">
    <property type="protein sequence ID" value="MBX30485.1"/>
    <property type="molecule type" value="Transcribed_RNA"/>
</dbReference>
<dbReference type="CDD" id="cd00371">
    <property type="entry name" value="HMA"/>
    <property type="match status" value="1"/>
</dbReference>
<evidence type="ECO:0000259" key="7">
    <source>
        <dbReference type="PROSITE" id="PS50846"/>
    </source>
</evidence>
<accession>A0A2P2MJQ8</accession>
<keyword evidence="4" id="KW-0636">Prenylation</keyword>
<dbReference type="PANTHER" id="PTHR45868">
    <property type="entry name" value="HEAVY METAL-ASSOCIATED ISOPRENYLATED PLANT PROTEIN 33-RELATED"/>
    <property type="match status" value="1"/>
</dbReference>
<dbReference type="EMBL" id="GGEC01050008">
    <property type="protein sequence ID" value="MBX30492.1"/>
    <property type="molecule type" value="Transcribed_RNA"/>
</dbReference>
<evidence type="ECO:0000256" key="5">
    <source>
        <dbReference type="ARBA" id="ARBA00024045"/>
    </source>
</evidence>
<keyword evidence="2" id="KW-0479">Metal-binding</keyword>
<dbReference type="AlphaFoldDB" id="A0A2P2MJQ8"/>
<feature type="compositionally biased region" description="Low complexity" evidence="6">
    <location>
        <begin position="117"/>
        <end position="132"/>
    </location>
</feature>
<dbReference type="EMBL" id="GGEC01049994">
    <property type="protein sequence ID" value="MBX30478.1"/>
    <property type="molecule type" value="Transcribed_RNA"/>
</dbReference>
<evidence type="ECO:0000256" key="3">
    <source>
        <dbReference type="ARBA" id="ARBA00023288"/>
    </source>
</evidence>
<dbReference type="Pfam" id="PF00403">
    <property type="entry name" value="HMA"/>
    <property type="match status" value="1"/>
</dbReference>
<dbReference type="InterPro" id="IPR029005">
    <property type="entry name" value="LIM-bd/SEUSS"/>
</dbReference>
<evidence type="ECO:0000256" key="1">
    <source>
        <dbReference type="ARBA" id="ARBA00022481"/>
    </source>
</evidence>
<dbReference type="PROSITE" id="PS50846">
    <property type="entry name" value="HMA_2"/>
    <property type="match status" value="1"/>
</dbReference>
<evidence type="ECO:0000256" key="4">
    <source>
        <dbReference type="ARBA" id="ARBA00023289"/>
    </source>
</evidence>
<dbReference type="Gene3D" id="3.30.70.100">
    <property type="match status" value="1"/>
</dbReference>
<dbReference type="InterPro" id="IPR036163">
    <property type="entry name" value="HMA_dom_sf"/>
</dbReference>
<reference evidence="8" key="1">
    <citation type="submission" date="2018-02" db="EMBL/GenBank/DDBJ databases">
        <title>Rhizophora mucronata_Transcriptome.</title>
        <authorList>
            <person name="Meera S.P."/>
            <person name="Sreeshan A."/>
            <person name="Augustine A."/>
        </authorList>
    </citation>
    <scope>NUCLEOTIDE SEQUENCE</scope>
    <source>
        <tissue evidence="8">Leaf</tissue>
    </source>
</reference>
<sequence>MDKQELMKMQTCVLRVNIQCHCDGCKKKIKKLLQKIDGVYTTTLNAEQGKVTVTGKVDPAKLIKKLEKSGKHAELWGGQRGANNYFQNHLNNQFKNMQFESGGGKDNKSQNKGGKWQHGQQQQQQQQQQQHQLFLNTPRQPTAQFNLFHQSKLLQLQHQQQQLLKAMPQQRSQLPQQFPQQNLSLRSHVKPIYEPGMCARRLTRYMYEQQHRPNDNNIEFWRKFVAEYFAPHAKKEMVCFDVWEWPTNISFPSGCMAL</sequence>
<feature type="domain" description="HMA" evidence="7">
    <location>
        <begin position="9"/>
        <end position="74"/>
    </location>
</feature>
<name>A0A2P2MJQ8_RHIMU</name>
<evidence type="ECO:0000256" key="6">
    <source>
        <dbReference type="SAM" id="MobiDB-lite"/>
    </source>
</evidence>
<comment type="similarity">
    <text evidence="5">Belongs to the HIPP family.</text>
</comment>
<proteinExistence type="inferred from homology"/>
<evidence type="ECO:0000256" key="2">
    <source>
        <dbReference type="ARBA" id="ARBA00022723"/>
    </source>
</evidence>
<dbReference type="InterPro" id="IPR006121">
    <property type="entry name" value="HMA_dom"/>
</dbReference>
<dbReference type="GO" id="GO:0046872">
    <property type="term" value="F:metal ion binding"/>
    <property type="evidence" value="ECO:0007669"/>
    <property type="project" value="UniProtKB-KW"/>
</dbReference>
<protein>
    <submittedName>
        <fullName evidence="8">Transcriptional corepressor SEUSS</fullName>
    </submittedName>
</protein>
<dbReference type="SUPFAM" id="SSF55008">
    <property type="entry name" value="HMA, heavy metal-associated domain"/>
    <property type="match status" value="1"/>
</dbReference>
<dbReference type="Pfam" id="PF01803">
    <property type="entry name" value="LIM_bind"/>
    <property type="match status" value="1"/>
</dbReference>
<keyword evidence="3" id="KW-0449">Lipoprotein</keyword>
<organism evidence="8">
    <name type="scientific">Rhizophora mucronata</name>
    <name type="common">Asiatic mangrove</name>
    <dbReference type="NCBI Taxonomy" id="61149"/>
    <lineage>
        <taxon>Eukaryota</taxon>
        <taxon>Viridiplantae</taxon>
        <taxon>Streptophyta</taxon>
        <taxon>Embryophyta</taxon>
        <taxon>Tracheophyta</taxon>
        <taxon>Spermatophyta</taxon>
        <taxon>Magnoliopsida</taxon>
        <taxon>eudicotyledons</taxon>
        <taxon>Gunneridae</taxon>
        <taxon>Pentapetalae</taxon>
        <taxon>rosids</taxon>
        <taxon>fabids</taxon>
        <taxon>Malpighiales</taxon>
        <taxon>Rhizophoraceae</taxon>
        <taxon>Rhizophora</taxon>
    </lineage>
</organism>
<keyword evidence="1" id="KW-0488">Methylation</keyword>
<feature type="region of interest" description="Disordered" evidence="6">
    <location>
        <begin position="96"/>
        <end position="132"/>
    </location>
</feature>
<evidence type="ECO:0000313" key="8">
    <source>
        <dbReference type="EMBL" id="MBX30478.1"/>
    </source>
</evidence>